<feature type="compositionally biased region" description="Polar residues" evidence="1">
    <location>
        <begin position="522"/>
        <end position="532"/>
    </location>
</feature>
<dbReference type="PANTHER" id="PTHR23092">
    <property type="entry name" value="POLY(A) RNA POLYMERASE"/>
    <property type="match status" value="1"/>
</dbReference>
<dbReference type="GO" id="GO:0003729">
    <property type="term" value="F:mRNA binding"/>
    <property type="evidence" value="ECO:0007669"/>
    <property type="project" value="TreeGrafter"/>
</dbReference>
<dbReference type="OrthoDB" id="273917at2759"/>
<evidence type="ECO:0000313" key="4">
    <source>
        <dbReference type="Proteomes" id="UP000799770"/>
    </source>
</evidence>
<reference evidence="3" key="1">
    <citation type="journal article" date="2020" name="Stud. Mycol.">
        <title>101 Dothideomycetes genomes: a test case for predicting lifestyles and emergence of pathogens.</title>
        <authorList>
            <person name="Haridas S."/>
            <person name="Albert R."/>
            <person name="Binder M."/>
            <person name="Bloem J."/>
            <person name="Labutti K."/>
            <person name="Salamov A."/>
            <person name="Andreopoulos B."/>
            <person name="Baker S."/>
            <person name="Barry K."/>
            <person name="Bills G."/>
            <person name="Bluhm B."/>
            <person name="Cannon C."/>
            <person name="Castanera R."/>
            <person name="Culley D."/>
            <person name="Daum C."/>
            <person name="Ezra D."/>
            <person name="Gonzalez J."/>
            <person name="Henrissat B."/>
            <person name="Kuo A."/>
            <person name="Liang C."/>
            <person name="Lipzen A."/>
            <person name="Lutzoni F."/>
            <person name="Magnuson J."/>
            <person name="Mondo S."/>
            <person name="Nolan M."/>
            <person name="Ohm R."/>
            <person name="Pangilinan J."/>
            <person name="Park H.-J."/>
            <person name="Ramirez L."/>
            <person name="Alfaro M."/>
            <person name="Sun H."/>
            <person name="Tritt A."/>
            <person name="Yoshinaga Y."/>
            <person name="Zwiers L.-H."/>
            <person name="Turgeon B."/>
            <person name="Goodwin S."/>
            <person name="Spatafora J."/>
            <person name="Crous P."/>
            <person name="Grigoriev I."/>
        </authorList>
    </citation>
    <scope>NUCLEOTIDE SEQUENCE</scope>
    <source>
        <strain evidence="3">CBS 627.86</strain>
    </source>
</reference>
<proteinExistence type="predicted"/>
<keyword evidence="4" id="KW-1185">Reference proteome</keyword>
<evidence type="ECO:0000313" key="3">
    <source>
        <dbReference type="EMBL" id="KAF2115453.1"/>
    </source>
</evidence>
<dbReference type="SUPFAM" id="SSF81631">
    <property type="entry name" value="PAP/OAS1 substrate-binding domain"/>
    <property type="match status" value="1"/>
</dbReference>
<dbReference type="CDD" id="cd05402">
    <property type="entry name" value="NT_PAP_TUTase"/>
    <property type="match status" value="1"/>
</dbReference>
<dbReference type="GO" id="GO:0031499">
    <property type="term" value="C:TRAMP complex"/>
    <property type="evidence" value="ECO:0007669"/>
    <property type="project" value="TreeGrafter"/>
</dbReference>
<dbReference type="SUPFAM" id="SSF81301">
    <property type="entry name" value="Nucleotidyltransferase"/>
    <property type="match status" value="1"/>
</dbReference>
<protein>
    <recommendedName>
        <fullName evidence="2">Poly(A) RNA polymerase mitochondrial-like central palm domain-containing protein</fullName>
    </recommendedName>
</protein>
<organism evidence="3 4">
    <name type="scientific">Lophiotrema nucula</name>
    <dbReference type="NCBI Taxonomy" id="690887"/>
    <lineage>
        <taxon>Eukaryota</taxon>
        <taxon>Fungi</taxon>
        <taxon>Dikarya</taxon>
        <taxon>Ascomycota</taxon>
        <taxon>Pezizomycotina</taxon>
        <taxon>Dothideomycetes</taxon>
        <taxon>Pleosporomycetidae</taxon>
        <taxon>Pleosporales</taxon>
        <taxon>Lophiotremataceae</taxon>
        <taxon>Lophiotrema</taxon>
    </lineage>
</organism>
<dbReference type="AlphaFoldDB" id="A0A6A5Z948"/>
<sequence length="610" mass="68489">MPSMQSSSPHLICRSRNPFSPAAALWQHFVVPNRPFLNHLRQSSSVAEASEPDEIGLEAFDSESPQIKRDVTKLAHKVLLNGNNNLAAAVPPATMAMVKMRKILKDKGNYDGIVVHLPAPPKSSRVQASDLPWSFQRIRHKYKLRGRGLGKVGDSTGLQQLKHEIYEFHAYMQPTALEALARQSVIESVGKLIHPVARNLTVELFGSERTGLAFATSDLDLRLFNPRDNAIVPQILPPTLNRRRQLMGKLYKLQYHLKRQQAKFHRIEMRHARYPLLSMQDSGTGLDIQVVLSNDTRLSRELMAKYMEEYPYLSELYTIVKTFFDVRGLSDVYRGGFGSYNIFMMIVASLKHSPPEESDSAYALINFLRFWATFDTKARGISIDPVELYDKSETQVASDSTMKKLEESKTRLPDFMLSLRDPADATNDLGRKGICIKHVQATCKHNYHQLVHDVDVNNVTLIKSLVGHIFAINKEARAKLEARGKEIAESKKRLTPYDETRLMLLARSILAGSAGKEEGIATTETRNATEKGQSAVDPSDAIYDHGEVMVSSFGMPTVEELAQDEARELAERQATLVDGQNEAREQGQDIDSSEHTNVEAPREAQNQSLL</sequence>
<dbReference type="GO" id="GO:0031123">
    <property type="term" value="P:RNA 3'-end processing"/>
    <property type="evidence" value="ECO:0007669"/>
    <property type="project" value="TreeGrafter"/>
</dbReference>
<dbReference type="Gene3D" id="1.10.1410.10">
    <property type="match status" value="1"/>
</dbReference>
<feature type="domain" description="Poly(A) RNA polymerase mitochondrial-like central palm" evidence="2">
    <location>
        <begin position="161"/>
        <end position="296"/>
    </location>
</feature>
<dbReference type="InterPro" id="IPR054708">
    <property type="entry name" value="MTPAP-like_central"/>
</dbReference>
<dbReference type="InterPro" id="IPR043519">
    <property type="entry name" value="NT_sf"/>
</dbReference>
<feature type="region of interest" description="Disordered" evidence="1">
    <location>
        <begin position="566"/>
        <end position="610"/>
    </location>
</feature>
<accession>A0A6A5Z948</accession>
<dbReference type="GO" id="GO:0005730">
    <property type="term" value="C:nucleolus"/>
    <property type="evidence" value="ECO:0007669"/>
    <property type="project" value="TreeGrafter"/>
</dbReference>
<dbReference type="GO" id="GO:1990817">
    <property type="term" value="F:poly(A) RNA polymerase activity"/>
    <property type="evidence" value="ECO:0007669"/>
    <property type="project" value="InterPro"/>
</dbReference>
<dbReference type="GO" id="GO:0010605">
    <property type="term" value="P:negative regulation of macromolecule metabolic process"/>
    <property type="evidence" value="ECO:0007669"/>
    <property type="project" value="UniProtKB-ARBA"/>
</dbReference>
<dbReference type="InterPro" id="IPR045862">
    <property type="entry name" value="Trf4-like"/>
</dbReference>
<evidence type="ECO:0000259" key="2">
    <source>
        <dbReference type="Pfam" id="PF22600"/>
    </source>
</evidence>
<dbReference type="PANTHER" id="PTHR23092:SF15">
    <property type="entry name" value="INACTIVE NON-CANONICAL POLY(A) RNA POLYMERASE PROTEIN TRF4-2-RELATED"/>
    <property type="match status" value="1"/>
</dbReference>
<name>A0A6A5Z948_9PLEO</name>
<dbReference type="Gene3D" id="3.30.460.10">
    <property type="entry name" value="Beta Polymerase, domain 2"/>
    <property type="match status" value="1"/>
</dbReference>
<gene>
    <name evidence="3" type="ORF">BDV96DRAFT_646449</name>
</gene>
<dbReference type="Proteomes" id="UP000799770">
    <property type="component" value="Unassembled WGS sequence"/>
</dbReference>
<feature type="region of interest" description="Disordered" evidence="1">
    <location>
        <begin position="516"/>
        <end position="541"/>
    </location>
</feature>
<dbReference type="EMBL" id="ML977323">
    <property type="protein sequence ID" value="KAF2115453.1"/>
    <property type="molecule type" value="Genomic_DNA"/>
</dbReference>
<evidence type="ECO:0000256" key="1">
    <source>
        <dbReference type="SAM" id="MobiDB-lite"/>
    </source>
</evidence>
<dbReference type="GO" id="GO:0043634">
    <property type="term" value="P:polyadenylation-dependent ncRNA catabolic process"/>
    <property type="evidence" value="ECO:0007669"/>
    <property type="project" value="TreeGrafter"/>
</dbReference>
<feature type="compositionally biased region" description="Basic and acidic residues" evidence="1">
    <location>
        <begin position="581"/>
        <end position="602"/>
    </location>
</feature>
<dbReference type="Pfam" id="PF22600">
    <property type="entry name" value="MTPAP-like_central"/>
    <property type="match status" value="1"/>
</dbReference>